<dbReference type="Proteomes" id="UP000830375">
    <property type="component" value="Unassembled WGS sequence"/>
</dbReference>
<evidence type="ECO:0000313" key="1">
    <source>
        <dbReference type="EMBL" id="KAI2646354.1"/>
    </source>
</evidence>
<keyword evidence="1" id="KW-0808">Transferase</keyword>
<sequence>MDKTEIIFIGTPALTSNISTSFTCEIAGSHIKTSTSVKNLGVILDSTLSFQSHIKSVTKSAFFHLRRIAQLRPFISTKDAETVIHAFVSSRIDFCNALFIGLPASSISRLQYIQNSAARILTHTKRSAHITPILYDLHWLPVAYRIKFKILLLVFKSLNGLAPSYLCNMLVPYIPTRSLRSSDSGLLAVPRYRLSSMGGRSFSVIAPKLWNSLPRSLCSITNISEFKSLLKTHLFSECYTSDLIN</sequence>
<accession>A0ABQ8L7G6</accession>
<organism evidence="1 2">
    <name type="scientific">Labeo rohita</name>
    <name type="common">Indian major carp</name>
    <name type="synonym">Cyprinus rohita</name>
    <dbReference type="NCBI Taxonomy" id="84645"/>
    <lineage>
        <taxon>Eukaryota</taxon>
        <taxon>Metazoa</taxon>
        <taxon>Chordata</taxon>
        <taxon>Craniata</taxon>
        <taxon>Vertebrata</taxon>
        <taxon>Euteleostomi</taxon>
        <taxon>Actinopterygii</taxon>
        <taxon>Neopterygii</taxon>
        <taxon>Teleostei</taxon>
        <taxon>Ostariophysi</taxon>
        <taxon>Cypriniformes</taxon>
        <taxon>Cyprinidae</taxon>
        <taxon>Labeoninae</taxon>
        <taxon>Labeonini</taxon>
        <taxon>Labeo</taxon>
    </lineage>
</organism>
<dbReference type="GO" id="GO:0003964">
    <property type="term" value="F:RNA-directed DNA polymerase activity"/>
    <property type="evidence" value="ECO:0007669"/>
    <property type="project" value="UniProtKB-KW"/>
</dbReference>
<name>A0ABQ8L7G6_LABRO</name>
<dbReference type="PANTHER" id="PTHR33332">
    <property type="entry name" value="REVERSE TRANSCRIPTASE DOMAIN-CONTAINING PROTEIN"/>
    <property type="match status" value="1"/>
</dbReference>
<dbReference type="EMBL" id="JACTAM010001427">
    <property type="protein sequence ID" value="KAI2646354.1"/>
    <property type="molecule type" value="Genomic_DNA"/>
</dbReference>
<reference evidence="1 2" key="1">
    <citation type="submission" date="2022-01" db="EMBL/GenBank/DDBJ databases">
        <title>A high-quality chromosome-level genome assembly of rohu carp, Labeo rohita.</title>
        <authorList>
            <person name="Arick M.A. II"/>
            <person name="Hsu C.-Y."/>
            <person name="Magbanua Z."/>
            <person name="Pechanova O."/>
            <person name="Grover C."/>
            <person name="Miller E."/>
            <person name="Thrash A."/>
            <person name="Ezzel L."/>
            <person name="Alam S."/>
            <person name="Benzie J."/>
            <person name="Hamilton M."/>
            <person name="Karsi A."/>
            <person name="Lawrence M.L."/>
            <person name="Peterson D.G."/>
        </authorList>
    </citation>
    <scope>NUCLEOTIDE SEQUENCE [LARGE SCALE GENOMIC DNA]</scope>
    <source>
        <strain evidence="2">BAU-BD-2019</strain>
        <tissue evidence="1">Blood</tissue>
    </source>
</reference>
<protein>
    <submittedName>
        <fullName evidence="1">RNA-directed DNA polymerase from transposon BS</fullName>
    </submittedName>
</protein>
<keyword evidence="2" id="KW-1185">Reference proteome</keyword>
<gene>
    <name evidence="1" type="ORF">H4Q32_024133</name>
</gene>
<proteinExistence type="predicted"/>
<keyword evidence="1" id="KW-0695">RNA-directed DNA polymerase</keyword>
<evidence type="ECO:0000313" key="2">
    <source>
        <dbReference type="Proteomes" id="UP000830375"/>
    </source>
</evidence>
<comment type="caution">
    <text evidence="1">The sequence shown here is derived from an EMBL/GenBank/DDBJ whole genome shotgun (WGS) entry which is preliminary data.</text>
</comment>
<keyword evidence="1" id="KW-0548">Nucleotidyltransferase</keyword>